<proteinExistence type="predicted"/>
<gene>
    <name evidence="2" type="ORF">CERSUDRAFT_94435</name>
</gene>
<evidence type="ECO:0000313" key="2">
    <source>
        <dbReference type="EMBL" id="EMD37423.1"/>
    </source>
</evidence>
<reference evidence="2 3" key="1">
    <citation type="journal article" date="2012" name="Proc. Natl. Acad. Sci. U.S.A.">
        <title>Comparative genomics of Ceriporiopsis subvermispora and Phanerochaete chrysosporium provide insight into selective ligninolysis.</title>
        <authorList>
            <person name="Fernandez-Fueyo E."/>
            <person name="Ruiz-Duenas F.J."/>
            <person name="Ferreira P."/>
            <person name="Floudas D."/>
            <person name="Hibbett D.S."/>
            <person name="Canessa P."/>
            <person name="Larrondo L.F."/>
            <person name="James T.Y."/>
            <person name="Seelenfreund D."/>
            <person name="Lobos S."/>
            <person name="Polanco R."/>
            <person name="Tello M."/>
            <person name="Honda Y."/>
            <person name="Watanabe T."/>
            <person name="Watanabe T."/>
            <person name="Ryu J.S."/>
            <person name="Kubicek C.P."/>
            <person name="Schmoll M."/>
            <person name="Gaskell J."/>
            <person name="Hammel K.E."/>
            <person name="St John F.J."/>
            <person name="Vanden Wymelenberg A."/>
            <person name="Sabat G."/>
            <person name="Splinter BonDurant S."/>
            <person name="Syed K."/>
            <person name="Yadav J.S."/>
            <person name="Doddapaneni H."/>
            <person name="Subramanian V."/>
            <person name="Lavin J.L."/>
            <person name="Oguiza J.A."/>
            <person name="Perez G."/>
            <person name="Pisabarro A.G."/>
            <person name="Ramirez L."/>
            <person name="Santoyo F."/>
            <person name="Master E."/>
            <person name="Coutinho P.M."/>
            <person name="Henrissat B."/>
            <person name="Lombard V."/>
            <person name="Magnuson J.K."/>
            <person name="Kuees U."/>
            <person name="Hori C."/>
            <person name="Igarashi K."/>
            <person name="Samejima M."/>
            <person name="Held B.W."/>
            <person name="Barry K.W."/>
            <person name="LaButti K.M."/>
            <person name="Lapidus A."/>
            <person name="Lindquist E.A."/>
            <person name="Lucas S.M."/>
            <person name="Riley R."/>
            <person name="Salamov A.A."/>
            <person name="Hoffmeister D."/>
            <person name="Schwenk D."/>
            <person name="Hadar Y."/>
            <person name="Yarden O."/>
            <person name="de Vries R.P."/>
            <person name="Wiebenga A."/>
            <person name="Stenlid J."/>
            <person name="Eastwood D."/>
            <person name="Grigoriev I.V."/>
            <person name="Berka R.M."/>
            <person name="Blanchette R.A."/>
            <person name="Kersten P."/>
            <person name="Martinez A.T."/>
            <person name="Vicuna R."/>
            <person name="Cullen D."/>
        </authorList>
    </citation>
    <scope>NUCLEOTIDE SEQUENCE [LARGE SCALE GENOMIC DNA]</scope>
    <source>
        <strain evidence="2 3">B</strain>
    </source>
</reference>
<feature type="region of interest" description="Disordered" evidence="1">
    <location>
        <begin position="78"/>
        <end position="120"/>
    </location>
</feature>
<protein>
    <submittedName>
        <fullName evidence="2">Uncharacterized protein</fullName>
    </submittedName>
</protein>
<evidence type="ECO:0000313" key="3">
    <source>
        <dbReference type="Proteomes" id="UP000016930"/>
    </source>
</evidence>
<sequence length="162" mass="18607">MPGRPRLPFKTRPLVHTQLPPEKLRALVSLYHQCDTFITPETLSDAIDDAFVYAKQRQRWGLYRELSSDQTAVVLRKMQEGDPTPIRPEWRVDSEGKVQSTRSNEGSTMSKEQSTRSKRVEDALYGLAGDDHSGLELLETEKKRIMEYVREDVAESRGSSRR</sequence>
<dbReference type="OrthoDB" id="5597211at2759"/>
<organism evidence="2 3">
    <name type="scientific">Ceriporiopsis subvermispora (strain B)</name>
    <name type="common">White-rot fungus</name>
    <name type="synonym">Gelatoporia subvermispora</name>
    <dbReference type="NCBI Taxonomy" id="914234"/>
    <lineage>
        <taxon>Eukaryota</taxon>
        <taxon>Fungi</taxon>
        <taxon>Dikarya</taxon>
        <taxon>Basidiomycota</taxon>
        <taxon>Agaricomycotina</taxon>
        <taxon>Agaricomycetes</taxon>
        <taxon>Polyporales</taxon>
        <taxon>Gelatoporiaceae</taxon>
        <taxon>Gelatoporia</taxon>
    </lineage>
</organism>
<dbReference type="AlphaFoldDB" id="M2QKA6"/>
<dbReference type="EMBL" id="KB445796">
    <property type="protein sequence ID" value="EMD37423.1"/>
    <property type="molecule type" value="Genomic_DNA"/>
</dbReference>
<dbReference type="HOGENOM" id="CLU_113797_0_0_1"/>
<dbReference type="Proteomes" id="UP000016930">
    <property type="component" value="Unassembled WGS sequence"/>
</dbReference>
<keyword evidence="3" id="KW-1185">Reference proteome</keyword>
<accession>M2QKA6</accession>
<evidence type="ECO:0000256" key="1">
    <source>
        <dbReference type="SAM" id="MobiDB-lite"/>
    </source>
</evidence>
<name>M2QKA6_CERS8</name>
<feature type="compositionally biased region" description="Polar residues" evidence="1">
    <location>
        <begin position="97"/>
        <end position="112"/>
    </location>
</feature>